<gene>
    <name evidence="3" type="ORF">MANT1106_LOCUS9378</name>
</gene>
<evidence type="ECO:0000256" key="1">
    <source>
        <dbReference type="ARBA" id="ARBA00022676"/>
    </source>
</evidence>
<accession>A0A7S0X713</accession>
<dbReference type="Gene3D" id="2.60.120.10">
    <property type="entry name" value="Jelly Rolls"/>
    <property type="match status" value="1"/>
</dbReference>
<name>A0A7S0X713_9CHLO</name>
<dbReference type="InterPro" id="IPR014710">
    <property type="entry name" value="RmlC-like_jellyroll"/>
</dbReference>
<organism evidence="3">
    <name type="scientific">Mantoniella antarctica</name>
    <dbReference type="NCBI Taxonomy" id="81844"/>
    <lineage>
        <taxon>Eukaryota</taxon>
        <taxon>Viridiplantae</taxon>
        <taxon>Chlorophyta</taxon>
        <taxon>Mamiellophyceae</taxon>
        <taxon>Mamiellales</taxon>
        <taxon>Mamiellaceae</taxon>
        <taxon>Mantoniella</taxon>
    </lineage>
</organism>
<dbReference type="PANTHER" id="PTHR36540:SF1">
    <property type="entry name" value="PYRIMIDINE_PURINE NUCLEOSIDE PHOSPHORYLASE"/>
    <property type="match status" value="1"/>
</dbReference>
<proteinExistence type="predicted"/>
<protein>
    <submittedName>
        <fullName evidence="3">Uncharacterized protein</fullName>
    </submittedName>
</protein>
<dbReference type="InterPro" id="IPR011051">
    <property type="entry name" value="RmlC_Cupin_sf"/>
</dbReference>
<evidence type="ECO:0000256" key="2">
    <source>
        <dbReference type="ARBA" id="ARBA00022679"/>
    </source>
</evidence>
<dbReference type="AlphaFoldDB" id="A0A7S0X713"/>
<dbReference type="InterPro" id="IPR009664">
    <property type="entry name" value="Ppnp"/>
</dbReference>
<dbReference type="GO" id="GO:0016154">
    <property type="term" value="F:pyrimidine-nucleoside phosphorylase activity"/>
    <property type="evidence" value="ECO:0007669"/>
    <property type="project" value="TreeGrafter"/>
</dbReference>
<sequence length="106" mass="11488">MSLKANEYFQGNVRSIGFERTGLPASVGVINSTAEHPEYHFGTAAPERMTVVSGALDVKLEGEDTWHRYMAGTYWEVVGSSGFDAKSVNGPAAYLCEYLPTPVVAK</sequence>
<dbReference type="GO" id="GO:0005829">
    <property type="term" value="C:cytosol"/>
    <property type="evidence" value="ECO:0007669"/>
    <property type="project" value="TreeGrafter"/>
</dbReference>
<dbReference type="PANTHER" id="PTHR36540">
    <property type="entry name" value="PYRIMIDINE/PURINE NUCLEOSIDE PHOSPHORYLASE"/>
    <property type="match status" value="1"/>
</dbReference>
<evidence type="ECO:0000313" key="3">
    <source>
        <dbReference type="EMBL" id="CAD8706695.1"/>
    </source>
</evidence>
<keyword evidence="1" id="KW-0328">Glycosyltransferase</keyword>
<dbReference type="GO" id="GO:0004731">
    <property type="term" value="F:purine-nucleoside phosphorylase activity"/>
    <property type="evidence" value="ECO:0007669"/>
    <property type="project" value="TreeGrafter"/>
</dbReference>
<dbReference type="EMBL" id="HBFC01015930">
    <property type="protein sequence ID" value="CAD8706695.1"/>
    <property type="molecule type" value="Transcribed_RNA"/>
</dbReference>
<reference evidence="3" key="1">
    <citation type="submission" date="2021-01" db="EMBL/GenBank/DDBJ databases">
        <authorList>
            <person name="Corre E."/>
            <person name="Pelletier E."/>
            <person name="Niang G."/>
            <person name="Scheremetjew M."/>
            <person name="Finn R."/>
            <person name="Kale V."/>
            <person name="Holt S."/>
            <person name="Cochrane G."/>
            <person name="Meng A."/>
            <person name="Brown T."/>
            <person name="Cohen L."/>
        </authorList>
    </citation>
    <scope>NUCLEOTIDE SEQUENCE</scope>
    <source>
        <strain evidence="3">SL-175</strain>
    </source>
</reference>
<dbReference type="Pfam" id="PF06865">
    <property type="entry name" value="Ppnp"/>
    <property type="match status" value="1"/>
</dbReference>
<keyword evidence="2" id="KW-0808">Transferase</keyword>
<dbReference type="SUPFAM" id="SSF51182">
    <property type="entry name" value="RmlC-like cupins"/>
    <property type="match status" value="1"/>
</dbReference>